<sequence length="112" mass="12497">MTLSAVQHDPVPPVTVDLRPLPRPQRHMLVFRQFEALMPGESFELINDHNPLGLLHQFEHYLPGQFTWTYRVEGPSDWHVIVGRPRDGEVAEVDHSHSDSCGCGSSGRGGCG</sequence>
<dbReference type="RefSeq" id="WP_058900672.1">
    <property type="nucleotide sequence ID" value="NZ_CP013068.1"/>
</dbReference>
<accession>A0A0U3EES2</accession>
<evidence type="ECO:0000313" key="3">
    <source>
        <dbReference type="EMBL" id="ALV30033.1"/>
    </source>
</evidence>
<dbReference type="Proteomes" id="UP000064921">
    <property type="component" value="Chromosome"/>
</dbReference>
<dbReference type="EMBL" id="CP013068">
    <property type="protein sequence ID" value="ALV30033.1"/>
    <property type="molecule type" value="Genomic_DNA"/>
</dbReference>
<dbReference type="AlphaFoldDB" id="A0A0U3EES2"/>
<evidence type="ECO:0000313" key="4">
    <source>
        <dbReference type="Proteomes" id="UP000064921"/>
    </source>
</evidence>
<reference evidence="3 4" key="1">
    <citation type="submission" date="2015-10" db="EMBL/GenBank/DDBJ databases">
        <title>The world's first case of liver abscess caused by Pannonibacter phragmitetus.</title>
        <authorList>
            <person name="Ming D."/>
            <person name="Wang M."/>
            <person name="Zhou Y."/>
            <person name="Jiang T."/>
            <person name="Hu S."/>
        </authorList>
    </citation>
    <scope>NUCLEOTIDE SEQUENCE [LARGE SCALE GENOMIC DNA]</scope>
    <source>
        <strain evidence="3 4">31801</strain>
    </source>
</reference>
<feature type="domain" description="DUF2249" evidence="2">
    <location>
        <begin position="15"/>
        <end position="80"/>
    </location>
</feature>
<dbReference type="InterPro" id="IPR018720">
    <property type="entry name" value="DUF2249"/>
</dbReference>
<proteinExistence type="predicted"/>
<feature type="region of interest" description="Disordered" evidence="1">
    <location>
        <begin position="91"/>
        <end position="112"/>
    </location>
</feature>
<dbReference type="STRING" id="121719.APZ00_11645"/>
<keyword evidence="4" id="KW-1185">Reference proteome</keyword>
<evidence type="ECO:0000256" key="1">
    <source>
        <dbReference type="SAM" id="MobiDB-lite"/>
    </source>
</evidence>
<protein>
    <recommendedName>
        <fullName evidence="2">DUF2249 domain-containing protein</fullName>
    </recommendedName>
</protein>
<organism evidence="3 4">
    <name type="scientific">Pannonibacter phragmitetus</name>
    <dbReference type="NCBI Taxonomy" id="121719"/>
    <lineage>
        <taxon>Bacteria</taxon>
        <taxon>Pseudomonadati</taxon>
        <taxon>Pseudomonadota</taxon>
        <taxon>Alphaproteobacteria</taxon>
        <taxon>Hyphomicrobiales</taxon>
        <taxon>Stappiaceae</taxon>
        <taxon>Pannonibacter</taxon>
    </lineage>
</organism>
<dbReference type="Pfam" id="PF10006">
    <property type="entry name" value="DUF2249"/>
    <property type="match status" value="1"/>
</dbReference>
<evidence type="ECO:0000259" key="2">
    <source>
        <dbReference type="Pfam" id="PF10006"/>
    </source>
</evidence>
<dbReference type="KEGG" id="pphr:APZ00_11645"/>
<name>A0A0U3EES2_9HYPH</name>
<gene>
    <name evidence="3" type="ORF">APZ00_11645</name>
</gene>
<dbReference type="eggNOG" id="COG4309">
    <property type="taxonomic scope" value="Bacteria"/>
</dbReference>